<dbReference type="EMBL" id="FNQK01000015">
    <property type="protein sequence ID" value="SEA48827.1"/>
    <property type="molecule type" value="Genomic_DNA"/>
</dbReference>
<dbReference type="Pfam" id="PF19494">
    <property type="entry name" value="DUF6029"/>
    <property type="match status" value="1"/>
</dbReference>
<dbReference type="RefSeq" id="WP_092135318.1">
    <property type="nucleotide sequence ID" value="NZ_FNQK01000015.1"/>
</dbReference>
<gene>
    <name evidence="2" type="ORF">SAMN04487990_11523</name>
</gene>
<protein>
    <recommendedName>
        <fullName evidence="4">DUF5723 domain-containing protein</fullName>
    </recommendedName>
</protein>
<evidence type="ECO:0000313" key="3">
    <source>
        <dbReference type="Proteomes" id="UP000198846"/>
    </source>
</evidence>
<evidence type="ECO:0000313" key="2">
    <source>
        <dbReference type="EMBL" id="SEA48827.1"/>
    </source>
</evidence>
<dbReference type="STRING" id="283786.SAMN04487990_11523"/>
<feature type="signal peptide" evidence="1">
    <location>
        <begin position="1"/>
        <end position="20"/>
    </location>
</feature>
<feature type="chain" id="PRO_5011696731" description="DUF5723 domain-containing protein" evidence="1">
    <location>
        <begin position="21"/>
        <end position="596"/>
    </location>
</feature>
<dbReference type="InterPro" id="IPR046070">
    <property type="entry name" value="DUF6029"/>
</dbReference>
<keyword evidence="1" id="KW-0732">Signal</keyword>
<dbReference type="AlphaFoldDB" id="A0A1H4BL49"/>
<evidence type="ECO:0008006" key="4">
    <source>
        <dbReference type="Google" id="ProtNLM"/>
    </source>
</evidence>
<organism evidence="2 3">
    <name type="scientific">Bizionia paragorgiae</name>
    <dbReference type="NCBI Taxonomy" id="283786"/>
    <lineage>
        <taxon>Bacteria</taxon>
        <taxon>Pseudomonadati</taxon>
        <taxon>Bacteroidota</taxon>
        <taxon>Flavobacteriia</taxon>
        <taxon>Flavobacteriales</taxon>
        <taxon>Flavobacteriaceae</taxon>
        <taxon>Bizionia</taxon>
    </lineage>
</organism>
<sequence>MKSTINLLLGCLLLPTLLFSQENIDSTTTSTTTFNKFFNNLTGSFESNAQWYLNDKETGQFEEEEHLRANSYLKLNYYFLSNFSAGVQVESYAPQALLNYDKELDREVGLAQYYINYRTNKVDATAGYFYEQFGSGLILRAWEDRALGLNNSIRGGRVKYTPFNFLEVTGLYGNQRRGFDVSNSDIMAFNAELNIGELIDSKFFDQFSMGLSYVNRKEDFESTSLDINKVAIPESVGAYSARLGLSFKDIYTNIEYITKEKDVRLNNIRPDKVSFSENKLFDGNALLFNLGYSAKGFGLNYTFRRLENMSFHSQREDRNLINNPTNRATLNYLPALTKQHDYTLANIYIYQAQPGLYVENYETPRVKAGEIGNQIDVFYKIKKGSLLGGKYGTKISANLAYWAALNVDVTDQDGMPYFSSDNLTYESDFLNFKNKIYSEFNLEINKKWTKNFSSIFTLIDLHYNSDYLVEANGAKVDAWIGIAEGTYKFGNGKSVRLEAQHLSTNDDARNWVGGTVEYFLNSKLGVYFNDSYNYEDSPFIENSKIHFFNMGGSFTKGATRVSLNYGRQRGGLICVGGVCRPVSKNTGVTLNLATSF</sequence>
<dbReference type="Proteomes" id="UP000198846">
    <property type="component" value="Unassembled WGS sequence"/>
</dbReference>
<keyword evidence="3" id="KW-1185">Reference proteome</keyword>
<dbReference type="OrthoDB" id="5480631at2"/>
<reference evidence="3" key="1">
    <citation type="submission" date="2016-10" db="EMBL/GenBank/DDBJ databases">
        <authorList>
            <person name="Varghese N."/>
            <person name="Submissions S."/>
        </authorList>
    </citation>
    <scope>NUCLEOTIDE SEQUENCE [LARGE SCALE GENOMIC DNA]</scope>
    <source>
        <strain evidence="3">DSM 23842</strain>
    </source>
</reference>
<accession>A0A1H4BL49</accession>
<proteinExistence type="predicted"/>
<name>A0A1H4BL49_BIZPA</name>
<evidence type="ECO:0000256" key="1">
    <source>
        <dbReference type="SAM" id="SignalP"/>
    </source>
</evidence>